<evidence type="ECO:0000313" key="2">
    <source>
        <dbReference type="Proteomes" id="UP000031390"/>
    </source>
</evidence>
<sequence>MNFFHNLCPFLLSVRSGISVKRIRFSDDLFNKLSKIKNR</sequence>
<name>A0A0C1GLR2_9NEIS</name>
<dbReference type="Proteomes" id="UP000031390">
    <property type="component" value="Unassembled WGS sequence"/>
</dbReference>
<organism evidence="1 2">
    <name type="scientific">Morococcus cerebrosus</name>
    <dbReference type="NCBI Taxonomy" id="1056807"/>
    <lineage>
        <taxon>Bacteria</taxon>
        <taxon>Pseudomonadati</taxon>
        <taxon>Pseudomonadota</taxon>
        <taxon>Betaproteobacteria</taxon>
        <taxon>Neisseriales</taxon>
        <taxon>Neisseriaceae</taxon>
        <taxon>Morococcus</taxon>
    </lineage>
</organism>
<proteinExistence type="predicted"/>
<gene>
    <name evidence="1" type="ORF">MCC93_21530</name>
</gene>
<reference evidence="1 2" key="1">
    <citation type="submission" date="2014-12" db="EMBL/GenBank/DDBJ databases">
        <title>Genome sequence of Morococcus cerebrosus.</title>
        <authorList>
            <person name="Shin S.-K."/>
            <person name="Yi H."/>
        </authorList>
    </citation>
    <scope>NUCLEOTIDE SEQUENCE [LARGE SCALE GENOMIC DNA]</scope>
    <source>
        <strain evidence="1 2">CIP 81.93</strain>
    </source>
</reference>
<dbReference type="AlphaFoldDB" id="A0A0C1GLR2"/>
<dbReference type="EMBL" id="JUFZ01000104">
    <property type="protein sequence ID" value="KIC06416.1"/>
    <property type="molecule type" value="Genomic_DNA"/>
</dbReference>
<evidence type="ECO:0000313" key="1">
    <source>
        <dbReference type="EMBL" id="KIC06416.1"/>
    </source>
</evidence>
<protein>
    <submittedName>
        <fullName evidence="1">Uncharacterized protein</fullName>
    </submittedName>
</protein>
<comment type="caution">
    <text evidence="1">The sequence shown here is derived from an EMBL/GenBank/DDBJ whole genome shotgun (WGS) entry which is preliminary data.</text>
</comment>
<accession>A0A0C1GLR2</accession>